<feature type="compositionally biased region" description="Basic residues" evidence="1">
    <location>
        <begin position="60"/>
        <end position="73"/>
    </location>
</feature>
<organism evidence="3">
    <name type="scientific">marine sediment metagenome</name>
    <dbReference type="NCBI Taxonomy" id="412755"/>
    <lineage>
        <taxon>unclassified sequences</taxon>
        <taxon>metagenomes</taxon>
        <taxon>ecological metagenomes</taxon>
    </lineage>
</organism>
<dbReference type="PANTHER" id="PTHR34404:SF2">
    <property type="entry name" value="CONSERVED SERINE RICH PROTEIN"/>
    <property type="match status" value="1"/>
</dbReference>
<dbReference type="InterPro" id="IPR013429">
    <property type="entry name" value="Regulatory_FmdB_Zinc_ribbon"/>
</dbReference>
<dbReference type="Pfam" id="PF09723">
    <property type="entry name" value="Zn_ribbon_8"/>
    <property type="match status" value="1"/>
</dbReference>
<dbReference type="SMART" id="SM00834">
    <property type="entry name" value="CxxC_CXXC_SSSS"/>
    <property type="match status" value="1"/>
</dbReference>
<dbReference type="PANTHER" id="PTHR34404">
    <property type="entry name" value="REGULATORY PROTEIN, FMDB FAMILY"/>
    <property type="match status" value="1"/>
</dbReference>
<accession>A0A0F9AEL6</accession>
<gene>
    <name evidence="3" type="ORF">LCGC14_2859140</name>
</gene>
<evidence type="ECO:0000313" key="3">
    <source>
        <dbReference type="EMBL" id="KKK76884.1"/>
    </source>
</evidence>
<evidence type="ECO:0000256" key="1">
    <source>
        <dbReference type="SAM" id="MobiDB-lite"/>
    </source>
</evidence>
<feature type="region of interest" description="Disordered" evidence="1">
    <location>
        <begin position="48"/>
        <end position="80"/>
    </location>
</feature>
<dbReference type="NCBIfam" id="TIGR02605">
    <property type="entry name" value="CxxC_CxxC_SSSS"/>
    <property type="match status" value="1"/>
</dbReference>
<reference evidence="3" key="1">
    <citation type="journal article" date="2015" name="Nature">
        <title>Complex archaea that bridge the gap between prokaryotes and eukaryotes.</title>
        <authorList>
            <person name="Spang A."/>
            <person name="Saw J.H."/>
            <person name="Jorgensen S.L."/>
            <person name="Zaremba-Niedzwiedzka K."/>
            <person name="Martijn J."/>
            <person name="Lind A.E."/>
            <person name="van Eijk R."/>
            <person name="Schleper C."/>
            <person name="Guy L."/>
            <person name="Ettema T.J."/>
        </authorList>
    </citation>
    <scope>NUCLEOTIDE SEQUENCE</scope>
</reference>
<evidence type="ECO:0000259" key="2">
    <source>
        <dbReference type="SMART" id="SM00834"/>
    </source>
</evidence>
<feature type="domain" description="Putative regulatory protein FmdB zinc ribbon" evidence="2">
    <location>
        <begin position="1"/>
        <end position="42"/>
    </location>
</feature>
<comment type="caution">
    <text evidence="3">The sequence shown here is derived from an EMBL/GenBank/DDBJ whole genome shotgun (WGS) entry which is preliminary data.</text>
</comment>
<proteinExistence type="predicted"/>
<name>A0A0F9AEL6_9ZZZZ</name>
<protein>
    <recommendedName>
        <fullName evidence="2">Putative regulatory protein FmdB zinc ribbon domain-containing protein</fullName>
    </recommendedName>
</protein>
<sequence length="80" mass="9018">MPTYKYVCDACSEGFEVERSMKDDSLKKCPFCNEEKIRQIISGGGGFSLPGSDWSGPGRPAKKHKVDKKKLKKIPPTWNR</sequence>
<dbReference type="EMBL" id="LAZR01055212">
    <property type="protein sequence ID" value="KKK76884.1"/>
    <property type="molecule type" value="Genomic_DNA"/>
</dbReference>
<dbReference type="AlphaFoldDB" id="A0A0F9AEL6"/>